<sequence>RRGQEPLRPEAEQKPADEGLFDVSGRKQQNLDFGEDLVEKADSYGRAARAAALCLSRKP</sequence>
<protein>
    <submittedName>
        <fullName evidence="2">Uncharacterized protein</fullName>
    </submittedName>
</protein>
<name>A0A0F9XZ48_9ZZZZ</name>
<comment type="caution">
    <text evidence="2">The sequence shown here is derived from an EMBL/GenBank/DDBJ whole genome shotgun (WGS) entry which is preliminary data.</text>
</comment>
<organism evidence="2">
    <name type="scientific">marine sediment metagenome</name>
    <dbReference type="NCBI Taxonomy" id="412755"/>
    <lineage>
        <taxon>unclassified sequences</taxon>
        <taxon>metagenomes</taxon>
        <taxon>ecological metagenomes</taxon>
    </lineage>
</organism>
<proteinExistence type="predicted"/>
<feature type="non-terminal residue" evidence="2">
    <location>
        <position position="1"/>
    </location>
</feature>
<feature type="compositionally biased region" description="Basic and acidic residues" evidence="1">
    <location>
        <begin position="1"/>
        <end position="17"/>
    </location>
</feature>
<evidence type="ECO:0000313" key="2">
    <source>
        <dbReference type="EMBL" id="KKO04737.1"/>
    </source>
</evidence>
<gene>
    <name evidence="2" type="ORF">LCGC14_0085660</name>
</gene>
<evidence type="ECO:0000256" key="1">
    <source>
        <dbReference type="SAM" id="MobiDB-lite"/>
    </source>
</evidence>
<feature type="region of interest" description="Disordered" evidence="1">
    <location>
        <begin position="1"/>
        <end position="26"/>
    </location>
</feature>
<dbReference type="AlphaFoldDB" id="A0A0F9XZ48"/>
<reference evidence="2" key="1">
    <citation type="journal article" date="2015" name="Nature">
        <title>Complex archaea that bridge the gap between prokaryotes and eukaryotes.</title>
        <authorList>
            <person name="Spang A."/>
            <person name="Saw J.H."/>
            <person name="Jorgensen S.L."/>
            <person name="Zaremba-Niedzwiedzka K."/>
            <person name="Martijn J."/>
            <person name="Lind A.E."/>
            <person name="van Eijk R."/>
            <person name="Schleper C."/>
            <person name="Guy L."/>
            <person name="Ettema T.J."/>
        </authorList>
    </citation>
    <scope>NUCLEOTIDE SEQUENCE</scope>
</reference>
<accession>A0A0F9XZ48</accession>
<dbReference type="EMBL" id="LAZR01000022">
    <property type="protein sequence ID" value="KKO04737.1"/>
    <property type="molecule type" value="Genomic_DNA"/>
</dbReference>